<proteinExistence type="predicted"/>
<dbReference type="OrthoDB" id="3838383at2759"/>
<sequence>MFSTTFSHTSSTELDPSISNEDIIALLHDFGPIIHTNPDCKDYKKAEVDPKDATIPEGAVVYDCQDALTFVPKGFWDGGVWYKAIYLPLPDGCDITVKAPAGFTSYNKWRLTVDGEGSKSLSIESDATCNRTFAYLVQRFTPRSFERQLESFKKQLKERVSDTTGQGTQPAQ</sequence>
<keyword evidence="3" id="KW-1185">Reference proteome</keyword>
<dbReference type="InParanoid" id="A0A2K1QWF8"/>
<dbReference type="PANTHER" id="PTHR38117">
    <property type="entry name" value="NACHT AND WD40 DOMAIN PROTEIN"/>
    <property type="match status" value="1"/>
</dbReference>
<name>A0A2K1QWF8_9PEZI</name>
<organism evidence="2 3">
    <name type="scientific">Sphaceloma murrayae</name>
    <dbReference type="NCBI Taxonomy" id="2082308"/>
    <lineage>
        <taxon>Eukaryota</taxon>
        <taxon>Fungi</taxon>
        <taxon>Dikarya</taxon>
        <taxon>Ascomycota</taxon>
        <taxon>Pezizomycotina</taxon>
        <taxon>Dothideomycetes</taxon>
        <taxon>Dothideomycetidae</taxon>
        <taxon>Myriangiales</taxon>
        <taxon>Elsinoaceae</taxon>
        <taxon>Sphaceloma</taxon>
    </lineage>
</organism>
<dbReference type="Pfam" id="PF23155">
    <property type="entry name" value="DUF7053"/>
    <property type="match status" value="1"/>
</dbReference>
<dbReference type="InterPro" id="IPR055481">
    <property type="entry name" value="DUF7053"/>
</dbReference>
<protein>
    <recommendedName>
        <fullName evidence="1">DUF7053 domain-containing protein</fullName>
    </recommendedName>
</protein>
<dbReference type="EMBL" id="NKHZ01000032">
    <property type="protein sequence ID" value="PNS19394.1"/>
    <property type="molecule type" value="Genomic_DNA"/>
</dbReference>
<gene>
    <name evidence="2" type="ORF">CAC42_2571</name>
</gene>
<dbReference type="AlphaFoldDB" id="A0A2K1QWF8"/>
<dbReference type="PANTHER" id="PTHR38117:SF1">
    <property type="entry name" value="DUF3074 DOMAIN-CONTAINING PROTEIN"/>
    <property type="match status" value="1"/>
</dbReference>
<reference evidence="2 3" key="1">
    <citation type="submission" date="2017-06" db="EMBL/GenBank/DDBJ databases">
        <title>Draft genome sequence of a variant of Elsinoe murrayae.</title>
        <authorList>
            <person name="Cheng Q."/>
        </authorList>
    </citation>
    <scope>NUCLEOTIDE SEQUENCE [LARGE SCALE GENOMIC DNA]</scope>
    <source>
        <strain evidence="2 3">CQ-2017a</strain>
    </source>
</reference>
<evidence type="ECO:0000313" key="3">
    <source>
        <dbReference type="Proteomes" id="UP000243797"/>
    </source>
</evidence>
<dbReference type="Proteomes" id="UP000243797">
    <property type="component" value="Unassembled WGS sequence"/>
</dbReference>
<comment type="caution">
    <text evidence="2">The sequence shown here is derived from an EMBL/GenBank/DDBJ whole genome shotgun (WGS) entry which is preliminary data.</text>
</comment>
<evidence type="ECO:0000259" key="1">
    <source>
        <dbReference type="Pfam" id="PF23155"/>
    </source>
</evidence>
<evidence type="ECO:0000313" key="2">
    <source>
        <dbReference type="EMBL" id="PNS19394.1"/>
    </source>
</evidence>
<feature type="domain" description="DUF7053" evidence="1">
    <location>
        <begin position="4"/>
        <end position="140"/>
    </location>
</feature>
<accession>A0A2K1QWF8</accession>